<reference evidence="11" key="2">
    <citation type="submission" date="2020-11" db="EMBL/GenBank/DDBJ databases">
        <authorList>
            <consortium name="NCBI Pathogen Detection Project"/>
        </authorList>
    </citation>
    <scope>NUCLEOTIDE SEQUENCE</scope>
    <source>
        <strain evidence="11">D3612</strain>
    </source>
</reference>
<accession>A0AAN5KSU7</accession>
<proteinExistence type="predicted"/>
<comment type="catalytic activity">
    <reaction evidence="8">
        <text>ATP + H2O = ADP + phosphate + H(+)</text>
        <dbReference type="Rhea" id="RHEA:13065"/>
        <dbReference type="ChEBI" id="CHEBI:15377"/>
        <dbReference type="ChEBI" id="CHEBI:15378"/>
        <dbReference type="ChEBI" id="CHEBI:30616"/>
        <dbReference type="ChEBI" id="CHEBI:43474"/>
        <dbReference type="ChEBI" id="CHEBI:456216"/>
        <dbReference type="EC" id="5.6.2.4"/>
    </reaction>
</comment>
<dbReference type="EMBL" id="DACSEI010000030">
    <property type="protein sequence ID" value="HAT1597245.1"/>
    <property type="molecule type" value="Genomic_DNA"/>
</dbReference>
<dbReference type="InterPro" id="IPR000212">
    <property type="entry name" value="DNA_helicase_UvrD/REP"/>
</dbReference>
<dbReference type="PANTHER" id="PTHR11070">
    <property type="entry name" value="UVRD / RECB / PCRA DNA HELICASE FAMILY MEMBER"/>
    <property type="match status" value="1"/>
</dbReference>
<comment type="caution">
    <text evidence="11">The sequence shown here is derived from an EMBL/GenBank/DDBJ whole genome shotgun (WGS) entry which is preliminary data.</text>
</comment>
<evidence type="ECO:0000313" key="11">
    <source>
        <dbReference type="EMBL" id="HAT1597245.1"/>
    </source>
</evidence>
<dbReference type="InterPro" id="IPR014017">
    <property type="entry name" value="DNA_helicase_UvrD-like_C"/>
</dbReference>
<keyword evidence="1 9" id="KW-0547">Nucleotide-binding</keyword>
<dbReference type="Proteomes" id="UP000861567">
    <property type="component" value="Unassembled WGS sequence"/>
</dbReference>
<feature type="domain" description="UvrD-like helicase ATP-binding" evidence="10">
    <location>
        <begin position="1"/>
        <end position="240"/>
    </location>
</feature>
<protein>
    <recommendedName>
        <fullName evidence="7">DNA 3'-5' helicase</fullName>
        <ecNumber evidence="7">5.6.2.4</ecNumber>
    </recommendedName>
</protein>
<dbReference type="GO" id="GO:0043138">
    <property type="term" value="F:3'-5' DNA helicase activity"/>
    <property type="evidence" value="ECO:0007669"/>
    <property type="project" value="UniProtKB-EC"/>
</dbReference>
<dbReference type="InterPro" id="IPR014016">
    <property type="entry name" value="UvrD-like_ATP-bd"/>
</dbReference>
<dbReference type="AlphaFoldDB" id="A0AAN5KSU7"/>
<dbReference type="Pfam" id="PF13361">
    <property type="entry name" value="UvrD_C"/>
    <property type="match status" value="1"/>
</dbReference>
<dbReference type="Gene3D" id="3.40.50.300">
    <property type="entry name" value="P-loop containing nucleotide triphosphate hydrolases"/>
    <property type="match status" value="3"/>
</dbReference>
<dbReference type="GO" id="GO:0005524">
    <property type="term" value="F:ATP binding"/>
    <property type="evidence" value="ECO:0007669"/>
    <property type="project" value="UniProtKB-UniRule"/>
</dbReference>
<evidence type="ECO:0000256" key="4">
    <source>
        <dbReference type="ARBA" id="ARBA00022840"/>
    </source>
</evidence>
<evidence type="ECO:0000256" key="2">
    <source>
        <dbReference type="ARBA" id="ARBA00022801"/>
    </source>
</evidence>
<reference evidence="11" key="1">
    <citation type="journal article" date="2018" name="Genome Biol.">
        <title>SKESA: strategic k-mer extension for scrupulous assemblies.</title>
        <authorList>
            <person name="Souvorov A."/>
            <person name="Agarwala R."/>
            <person name="Lipman D.J."/>
        </authorList>
    </citation>
    <scope>NUCLEOTIDE SEQUENCE</scope>
    <source>
        <strain evidence="11">D3612</strain>
    </source>
</reference>
<dbReference type="SUPFAM" id="SSF52540">
    <property type="entry name" value="P-loop containing nucleoside triphosphate hydrolases"/>
    <property type="match status" value="1"/>
</dbReference>
<comment type="catalytic activity">
    <reaction evidence="6">
        <text>Couples ATP hydrolysis with the unwinding of duplex DNA by translocating in the 3'-5' direction.</text>
        <dbReference type="EC" id="5.6.2.4"/>
    </reaction>
</comment>
<evidence type="ECO:0000256" key="8">
    <source>
        <dbReference type="ARBA" id="ARBA00048988"/>
    </source>
</evidence>
<evidence type="ECO:0000256" key="3">
    <source>
        <dbReference type="ARBA" id="ARBA00022806"/>
    </source>
</evidence>
<keyword evidence="5" id="KW-0413">Isomerase</keyword>
<evidence type="ECO:0000256" key="6">
    <source>
        <dbReference type="ARBA" id="ARBA00034617"/>
    </source>
</evidence>
<dbReference type="CDD" id="cd17932">
    <property type="entry name" value="DEXQc_UvrD"/>
    <property type="match status" value="1"/>
</dbReference>
<dbReference type="GO" id="GO:0000725">
    <property type="term" value="P:recombinational repair"/>
    <property type="evidence" value="ECO:0007669"/>
    <property type="project" value="TreeGrafter"/>
</dbReference>
<feature type="binding site" evidence="9">
    <location>
        <begin position="22"/>
        <end position="29"/>
    </location>
    <ligand>
        <name>ATP</name>
        <dbReference type="ChEBI" id="CHEBI:30616"/>
    </ligand>
</feature>
<keyword evidence="3 9" id="KW-0347">Helicase</keyword>
<evidence type="ECO:0000313" key="12">
    <source>
        <dbReference type="Proteomes" id="UP000861567"/>
    </source>
</evidence>
<keyword evidence="4 9" id="KW-0067">ATP-binding</keyword>
<evidence type="ECO:0000256" key="7">
    <source>
        <dbReference type="ARBA" id="ARBA00034808"/>
    </source>
</evidence>
<dbReference type="InterPro" id="IPR027417">
    <property type="entry name" value="P-loop_NTPase"/>
</dbReference>
<evidence type="ECO:0000256" key="9">
    <source>
        <dbReference type="PROSITE-ProRule" id="PRU00560"/>
    </source>
</evidence>
<dbReference type="Pfam" id="PF13245">
    <property type="entry name" value="AAA_19"/>
    <property type="match status" value="1"/>
</dbReference>
<evidence type="ECO:0000259" key="10">
    <source>
        <dbReference type="PROSITE" id="PS51198"/>
    </source>
</evidence>
<evidence type="ECO:0000256" key="1">
    <source>
        <dbReference type="ARBA" id="ARBA00022741"/>
    </source>
</evidence>
<organism evidence="11 12">
    <name type="scientific">Legionella pneumophila</name>
    <dbReference type="NCBI Taxonomy" id="446"/>
    <lineage>
        <taxon>Bacteria</taxon>
        <taxon>Pseudomonadati</taxon>
        <taxon>Pseudomonadota</taxon>
        <taxon>Gammaproteobacteria</taxon>
        <taxon>Legionellales</taxon>
        <taxon>Legionellaceae</taxon>
        <taxon>Legionella</taxon>
    </lineage>
</organism>
<dbReference type="PROSITE" id="PS51198">
    <property type="entry name" value="UVRD_HELICASE_ATP_BIND"/>
    <property type="match status" value="1"/>
</dbReference>
<name>A0AAN5KSU7_LEGPN</name>
<gene>
    <name evidence="11" type="ORF">I8Y58_002485</name>
</gene>
<keyword evidence="2 9" id="KW-0378">Hydrolase</keyword>
<evidence type="ECO:0000256" key="5">
    <source>
        <dbReference type="ARBA" id="ARBA00023235"/>
    </source>
</evidence>
<dbReference type="GO" id="GO:0016787">
    <property type="term" value="F:hydrolase activity"/>
    <property type="evidence" value="ECO:0007669"/>
    <property type="project" value="UniProtKB-UniRule"/>
</dbReference>
<dbReference type="PANTHER" id="PTHR11070:SF67">
    <property type="entry name" value="DNA 3'-5' HELICASE"/>
    <property type="match status" value="1"/>
</dbReference>
<dbReference type="EC" id="5.6.2.4" evidence="7"/>
<sequence length="538" mass="62035">MKIPTHEQRKILNELNSCVVVAKPGSGKTFTLAYKIQEILSTLPEHKGVIAISFTNKASTELSNRILNLGVQKKSSFFGTIDKFCLTEIVIPFLRHKYGLPKVEEIKILKADESQLLKQICPDGIEKISWSTIKKLYHSGEVILELSGRLAVALLKENRILREYIKARYSHIIIDEYQDSGKEQHKIFMELFNLGLIAIAVGDLDQSIYAFAKKSSDYLYELTQRNDFQKYPLTKNHRCHSSIAAYSLKLINSDFILTHQDSEETRVYSKIVEGYQLHIAQWIEKIIPSLQKKFPDIKLGGIAILCRSNNSARMIKEYITQYEVQFREDTPLDTIGTPLSAFFSECLYCMFDSKLNVNELFDKYWDGEAHGSTYKQSLSELIKLKNETDETHFNKLRNSINLLKKVAELFFPNAEKIYAEQALLEVLNSETYIQSYFPQKDSLIQLMTLHKSKGLEFEIVFHLDIYQWTIPSYEALKGNQKEMIQSLNLHYVGITRAKQACFLITSTQKYDPQTKLVKKATISEFLTRPDLSKIRKNL</sequence>
<dbReference type="GO" id="GO:0003677">
    <property type="term" value="F:DNA binding"/>
    <property type="evidence" value="ECO:0007669"/>
    <property type="project" value="InterPro"/>
</dbReference>